<dbReference type="PROSITE" id="PS01124">
    <property type="entry name" value="HTH_ARAC_FAMILY_2"/>
    <property type="match status" value="1"/>
</dbReference>
<keyword evidence="1" id="KW-0805">Transcription regulation</keyword>
<evidence type="ECO:0000259" key="5">
    <source>
        <dbReference type="PROSITE" id="PS01124"/>
    </source>
</evidence>
<keyword evidence="2" id="KW-0238">DNA-binding</keyword>
<reference evidence="6 7" key="1">
    <citation type="submission" date="2020-04" db="EMBL/GenBank/DDBJ databases">
        <title>The Whole Genome Analysis of High salt-tolerant Sphingobium yanoikuyae YC-XJ2 with Aryl organophosphorus flame retardants (aryl-OPFRs)-degrading capacity and characteristics of Related phosphotriesterase.</title>
        <authorList>
            <person name="Li X."/>
        </authorList>
    </citation>
    <scope>NUCLEOTIDE SEQUENCE [LARGE SCALE GENOMIC DNA]</scope>
    <source>
        <strain evidence="6 7">YC-XJ2</strain>
    </source>
</reference>
<dbReference type="InterPro" id="IPR009057">
    <property type="entry name" value="Homeodomain-like_sf"/>
</dbReference>
<dbReference type="SMART" id="SM00342">
    <property type="entry name" value="HTH_ARAC"/>
    <property type="match status" value="1"/>
</dbReference>
<dbReference type="Gene3D" id="1.10.10.60">
    <property type="entry name" value="Homeodomain-like"/>
    <property type="match status" value="2"/>
</dbReference>
<feature type="domain" description="HTH araC/xylS-type" evidence="5">
    <location>
        <begin position="8"/>
        <end position="106"/>
    </location>
</feature>
<gene>
    <name evidence="6" type="ORF">HH800_11875</name>
</gene>
<dbReference type="InterPro" id="IPR018062">
    <property type="entry name" value="HTH_AraC-typ_CS"/>
</dbReference>
<dbReference type="SUPFAM" id="SSF46689">
    <property type="entry name" value="Homeodomain-like"/>
    <property type="match status" value="2"/>
</dbReference>
<dbReference type="InterPro" id="IPR020449">
    <property type="entry name" value="Tscrpt_reg_AraC-type_HTH"/>
</dbReference>
<dbReference type="PANTHER" id="PTHR46796:SF14">
    <property type="entry name" value="TRANSCRIPTIONAL REGULATORY PROTEIN"/>
    <property type="match status" value="1"/>
</dbReference>
<dbReference type="AlphaFoldDB" id="A0A6M4GHV2"/>
<dbReference type="Proteomes" id="UP000502611">
    <property type="component" value="Chromosome"/>
</dbReference>
<proteinExistence type="predicted"/>
<sequence>MLAPWQVSIAKRFMLDHLAETLHVAELARLCRLSSTYFVRAFANTVGIAPYAWFLGRRVAKAQFLLTNSAMSLAQVALECGFSDQAHFTNTFGKATGTTPARWRKTPPRPPDDWTQSP</sequence>
<accession>A0A6M4GHV2</accession>
<organism evidence="6 7">
    <name type="scientific">Sphingobium yanoikuyae</name>
    <name type="common">Sphingomonas yanoikuyae</name>
    <dbReference type="NCBI Taxonomy" id="13690"/>
    <lineage>
        <taxon>Bacteria</taxon>
        <taxon>Pseudomonadati</taxon>
        <taxon>Pseudomonadota</taxon>
        <taxon>Alphaproteobacteria</taxon>
        <taxon>Sphingomonadales</taxon>
        <taxon>Sphingomonadaceae</taxon>
        <taxon>Sphingobium</taxon>
    </lineage>
</organism>
<dbReference type="PROSITE" id="PS00041">
    <property type="entry name" value="HTH_ARAC_FAMILY_1"/>
    <property type="match status" value="1"/>
</dbReference>
<evidence type="ECO:0000256" key="2">
    <source>
        <dbReference type="ARBA" id="ARBA00023125"/>
    </source>
</evidence>
<dbReference type="InterPro" id="IPR050204">
    <property type="entry name" value="AraC_XylS_family_regulators"/>
</dbReference>
<evidence type="ECO:0000313" key="7">
    <source>
        <dbReference type="Proteomes" id="UP000502611"/>
    </source>
</evidence>
<dbReference type="GO" id="GO:0003700">
    <property type="term" value="F:DNA-binding transcription factor activity"/>
    <property type="evidence" value="ECO:0007669"/>
    <property type="project" value="InterPro"/>
</dbReference>
<dbReference type="InterPro" id="IPR018060">
    <property type="entry name" value="HTH_AraC"/>
</dbReference>
<evidence type="ECO:0000256" key="1">
    <source>
        <dbReference type="ARBA" id="ARBA00023015"/>
    </source>
</evidence>
<dbReference type="PRINTS" id="PR00032">
    <property type="entry name" value="HTHARAC"/>
</dbReference>
<name>A0A6M4GHV2_SPHYA</name>
<protein>
    <submittedName>
        <fullName evidence="6">Helix-turn-helix transcriptional regulator</fullName>
    </submittedName>
</protein>
<evidence type="ECO:0000256" key="3">
    <source>
        <dbReference type="ARBA" id="ARBA00023163"/>
    </source>
</evidence>
<dbReference type="GO" id="GO:0043565">
    <property type="term" value="F:sequence-specific DNA binding"/>
    <property type="evidence" value="ECO:0007669"/>
    <property type="project" value="InterPro"/>
</dbReference>
<feature type="region of interest" description="Disordered" evidence="4">
    <location>
        <begin position="93"/>
        <end position="118"/>
    </location>
</feature>
<evidence type="ECO:0000313" key="6">
    <source>
        <dbReference type="EMBL" id="QJR05397.1"/>
    </source>
</evidence>
<keyword evidence="3" id="KW-0804">Transcription</keyword>
<dbReference type="Pfam" id="PF12833">
    <property type="entry name" value="HTH_18"/>
    <property type="match status" value="1"/>
</dbReference>
<evidence type="ECO:0000256" key="4">
    <source>
        <dbReference type="SAM" id="MobiDB-lite"/>
    </source>
</evidence>
<dbReference type="PANTHER" id="PTHR46796">
    <property type="entry name" value="HTH-TYPE TRANSCRIPTIONAL ACTIVATOR RHAS-RELATED"/>
    <property type="match status" value="1"/>
</dbReference>
<dbReference type="EMBL" id="CP053021">
    <property type="protein sequence ID" value="QJR05397.1"/>
    <property type="molecule type" value="Genomic_DNA"/>
</dbReference>